<reference evidence="5" key="1">
    <citation type="submission" date="2019-04" db="EMBL/GenBank/DDBJ databases">
        <authorList>
            <person name="Melise S."/>
            <person name="Noan J."/>
            <person name="Okalmin O."/>
        </authorList>
    </citation>
    <scope>NUCLEOTIDE SEQUENCE</scope>
    <source>
        <strain evidence="5">FN9</strain>
    </source>
</reference>
<evidence type="ECO:0000256" key="4">
    <source>
        <dbReference type="SAM" id="MobiDB-lite"/>
    </source>
</evidence>
<evidence type="ECO:0000313" key="5">
    <source>
        <dbReference type="EMBL" id="VIO59570.1"/>
    </source>
</evidence>
<keyword evidence="3" id="KW-0560">Oxidoreductase</keyword>
<feature type="compositionally biased region" description="Polar residues" evidence="4">
    <location>
        <begin position="361"/>
        <end position="372"/>
    </location>
</feature>
<name>A0A4E9DZU5_GIBZA</name>
<keyword evidence="2" id="KW-0288">FMN</keyword>
<dbReference type="EMBL" id="CAAKMV010000141">
    <property type="protein sequence ID" value="VIO59570.1"/>
    <property type="molecule type" value="Genomic_DNA"/>
</dbReference>
<evidence type="ECO:0000256" key="1">
    <source>
        <dbReference type="ARBA" id="ARBA00022630"/>
    </source>
</evidence>
<dbReference type="Pfam" id="PF03060">
    <property type="entry name" value="NMO"/>
    <property type="match status" value="1"/>
</dbReference>
<feature type="region of interest" description="Disordered" evidence="4">
    <location>
        <begin position="187"/>
        <end position="233"/>
    </location>
</feature>
<feature type="region of interest" description="Disordered" evidence="4">
    <location>
        <begin position="473"/>
        <end position="502"/>
    </location>
</feature>
<accession>A0A4E9DZU5</accession>
<dbReference type="GO" id="GO:0018580">
    <property type="term" value="F:nitronate monooxygenase activity"/>
    <property type="evidence" value="ECO:0007669"/>
    <property type="project" value="InterPro"/>
</dbReference>
<evidence type="ECO:0000256" key="3">
    <source>
        <dbReference type="ARBA" id="ARBA00023002"/>
    </source>
</evidence>
<dbReference type="InterPro" id="IPR004136">
    <property type="entry name" value="NMO"/>
</dbReference>
<sequence length="851" mass="93508">MSTRLDNLLKSKNVVLFFGGVVSMAAAYTIWGNEGQGMFPPMPDPTGDPKTWSREECRLWLEKRNLHPDPKATKEELIERVDPRLRQRWNQITHDTETITENAAAGIWSFQHNYINPCFSSIAHSFEQCTAVCLGDPEERLRRRRERELSHGRAEYSFDFYDDWYEEEQSGLFGAWGNEDWDRLLAGTGSSRKHNGAETTEQPRRKRGMSYGTRDRRRKPSMDDDPTVIPKTQPIGFLSKLPWKVGGTLRYKPSAADLQDHPHRHSAGENEPLLHSNDGSDLDLDRPVTRKRSGTTGSGDTSDSYRSRGDLFPSDGEGEEDAVPLDDEVTYDMVRKDDRSGRSARTSSKGKRPAGGLAGSRTVSRTTLGSCTSKDDFRLERRSTSHSATTDVEDTPTLHDLEREEYLLRKEEDEAVERKKQAAAQLAAEKGLAVTRSEPRYFPDTKPQVAEDDVYEASPSKTACQHVEEVGDTLHVSKRGEPERAKSPQGPDDTEAPEKAEFVPARPITTPLTSLLGIKHPIVLAGMARVSGGRLAAAVSNAGGLGIIGGFQYTPKQLREILAEMKANFSRPDLPFGVDLALPQIGGNARKTNHDYTGGKLDELVDIIIDSGAKLFVSAVGVPPPEVIKRFHDKGILVMNMVGHPKHATKALELGVDMICAQGGEGGGHTGDVANSILIPAVADIASKYHPPLLKGLPALVLAAGGISSGRSLASSLMQGASGVWVGTRFVASEEASCSEEHKKAVVSCGYEDTQRTLVISGRPLRMKTNEYIQKWHDQPDKIKELCDKGVVPLEYDFEQGNDFDLPHLMGQVAGAITKVQPAGEIVDEMVKEAVEMLKLGGTYLTAMPRL</sequence>
<dbReference type="PANTHER" id="PTHR32332">
    <property type="entry name" value="2-NITROPROPANE DIOXYGENASE"/>
    <property type="match status" value="1"/>
</dbReference>
<protein>
    <submittedName>
        <fullName evidence="5">Uncharacterized protein</fullName>
    </submittedName>
</protein>
<gene>
    <name evidence="5" type="ORF">FUG_LOCUS355879</name>
</gene>
<feature type="region of interest" description="Disordered" evidence="4">
    <location>
        <begin position="258"/>
        <end position="398"/>
    </location>
</feature>
<dbReference type="CDD" id="cd04730">
    <property type="entry name" value="NPD_like"/>
    <property type="match status" value="1"/>
</dbReference>
<proteinExistence type="predicted"/>
<feature type="compositionally biased region" description="Basic and acidic residues" evidence="4">
    <location>
        <begin position="373"/>
        <end position="383"/>
    </location>
</feature>
<feature type="compositionally biased region" description="Acidic residues" evidence="4">
    <location>
        <begin position="316"/>
        <end position="330"/>
    </location>
</feature>
<organism evidence="5">
    <name type="scientific">Gibberella zeae</name>
    <name type="common">Wheat head blight fungus</name>
    <name type="synonym">Fusarium graminearum</name>
    <dbReference type="NCBI Taxonomy" id="5518"/>
    <lineage>
        <taxon>Eukaryota</taxon>
        <taxon>Fungi</taxon>
        <taxon>Dikarya</taxon>
        <taxon>Ascomycota</taxon>
        <taxon>Pezizomycotina</taxon>
        <taxon>Sordariomycetes</taxon>
        <taxon>Hypocreomycetidae</taxon>
        <taxon>Hypocreales</taxon>
        <taxon>Nectriaceae</taxon>
        <taxon>Fusarium</taxon>
    </lineage>
</organism>
<dbReference type="PANTHER" id="PTHR32332:SF36">
    <property type="entry name" value="2-NITROPROPANE DIOXYGENASE FAMILY, PUTATIVE (AFU_ORTHOLOGUE AFUA_4G07940)-RELATED"/>
    <property type="match status" value="1"/>
</dbReference>
<dbReference type="InterPro" id="IPR013785">
    <property type="entry name" value="Aldolase_TIM"/>
</dbReference>
<dbReference type="AlphaFoldDB" id="A0A4E9DZU5"/>
<keyword evidence="1" id="KW-0285">Flavoprotein</keyword>
<evidence type="ECO:0000256" key="2">
    <source>
        <dbReference type="ARBA" id="ARBA00022643"/>
    </source>
</evidence>
<dbReference type="Gene3D" id="3.20.20.70">
    <property type="entry name" value="Aldolase class I"/>
    <property type="match status" value="1"/>
</dbReference>
<dbReference type="SUPFAM" id="SSF51412">
    <property type="entry name" value="Inosine monophosphate dehydrogenase (IMPDH)"/>
    <property type="match status" value="1"/>
</dbReference>